<accession>A0A8J5QU15</accession>
<protein>
    <submittedName>
        <fullName evidence="1">Uncharacterized protein</fullName>
    </submittedName>
</protein>
<reference evidence="1 2" key="1">
    <citation type="journal article" date="2021" name="DNA Res.">
        <title>Genome analysis of Candida subhashii reveals its hybrid nature and dual mitochondrial genome conformations.</title>
        <authorList>
            <person name="Mixao V."/>
            <person name="Hegedusova E."/>
            <person name="Saus E."/>
            <person name="Pryszcz L.P."/>
            <person name="Cillingova A."/>
            <person name="Nosek J."/>
            <person name="Gabaldon T."/>
        </authorList>
    </citation>
    <scope>NUCLEOTIDE SEQUENCE [LARGE SCALE GENOMIC DNA]</scope>
    <source>
        <strain evidence="1 2">CBS 10753</strain>
    </source>
</reference>
<keyword evidence="2" id="KW-1185">Reference proteome</keyword>
<gene>
    <name evidence="1" type="ORF">J8A68_001452</name>
</gene>
<dbReference type="RefSeq" id="XP_049265219.1">
    <property type="nucleotide sequence ID" value="XM_049405106.1"/>
</dbReference>
<sequence length="165" mass="18991">MESFRKKIDRKFHGIPLTNRPELGVYGLLELSHQLKGRKAPLIYKVLTTKEASPTILLWRIKIHQATQDILTEELASSSSGLHQIIPWYDVLLGLRIPTQTQHARDFHGYLIHHDCFTRAEKSILSAWFELTYPLHPLTQTNILPVNDDQLAHILKSPQKKKSIS</sequence>
<evidence type="ECO:0000313" key="1">
    <source>
        <dbReference type="EMBL" id="KAG7664987.1"/>
    </source>
</evidence>
<dbReference type="Proteomes" id="UP000694255">
    <property type="component" value="Unassembled WGS sequence"/>
</dbReference>
<organism evidence="1 2">
    <name type="scientific">[Candida] subhashii</name>
    <dbReference type="NCBI Taxonomy" id="561895"/>
    <lineage>
        <taxon>Eukaryota</taxon>
        <taxon>Fungi</taxon>
        <taxon>Dikarya</taxon>
        <taxon>Ascomycota</taxon>
        <taxon>Saccharomycotina</taxon>
        <taxon>Pichiomycetes</taxon>
        <taxon>Debaryomycetaceae</taxon>
        <taxon>Spathaspora</taxon>
    </lineage>
</organism>
<name>A0A8J5QU15_9ASCO</name>
<evidence type="ECO:0000313" key="2">
    <source>
        <dbReference type="Proteomes" id="UP000694255"/>
    </source>
</evidence>
<dbReference type="EMBL" id="JAGSYN010000055">
    <property type="protein sequence ID" value="KAG7664987.1"/>
    <property type="molecule type" value="Genomic_DNA"/>
</dbReference>
<dbReference type="GeneID" id="73468253"/>
<dbReference type="AlphaFoldDB" id="A0A8J5QU15"/>
<comment type="caution">
    <text evidence="1">The sequence shown here is derived from an EMBL/GenBank/DDBJ whole genome shotgun (WGS) entry which is preliminary data.</text>
</comment>
<proteinExistence type="predicted"/>